<reference evidence="2 3" key="1">
    <citation type="submission" date="2016-12" db="EMBL/GenBank/DDBJ databases">
        <authorList>
            <person name="Song W.-J."/>
            <person name="Kurnit D.M."/>
        </authorList>
    </citation>
    <scope>NUCLEOTIDE SEQUENCE [LARGE SCALE GENOMIC DNA]</scope>
    <source>
        <strain evidence="2 3">175</strain>
    </source>
</reference>
<protein>
    <submittedName>
        <fullName evidence="2">PIN domain nuclease, a component of toxin-antitoxin system (PIN domain)</fullName>
    </submittedName>
</protein>
<dbReference type="InterPro" id="IPR041705">
    <property type="entry name" value="PIN_Sll0205"/>
</dbReference>
<dbReference type="InterPro" id="IPR029060">
    <property type="entry name" value="PIN-like_dom_sf"/>
</dbReference>
<dbReference type="PANTHER" id="PTHR36173:SF2">
    <property type="entry name" value="RIBONUCLEASE VAPC16"/>
    <property type="match status" value="1"/>
</dbReference>
<dbReference type="InterPro" id="IPR052919">
    <property type="entry name" value="TA_system_RNase"/>
</dbReference>
<dbReference type="RefSeq" id="WP_085213160.1">
    <property type="nucleotide sequence ID" value="NZ_FXAM01000001.1"/>
</dbReference>
<sequence length="132" mass="15024">MRHLIDTQILIWTIISPEKLTAQTIDLLQNNEIFVSQISFLEIAIKQKIGKLPELDLSIAALTTRAEQDGFNLLMLQTRHIDTYGTIPLYPNHRDPFDRILLATALSENIPIISADENFDLYAPQIQIIKNA</sequence>
<name>A0A1Y6CXT2_9GAMM</name>
<feature type="domain" description="PIN" evidence="1">
    <location>
        <begin position="4"/>
        <end position="121"/>
    </location>
</feature>
<dbReference type="CDD" id="cd09872">
    <property type="entry name" value="PIN_Sll0205-like"/>
    <property type="match status" value="1"/>
</dbReference>
<dbReference type="PANTHER" id="PTHR36173">
    <property type="entry name" value="RIBONUCLEASE VAPC16-RELATED"/>
    <property type="match status" value="1"/>
</dbReference>
<dbReference type="SUPFAM" id="SSF88723">
    <property type="entry name" value="PIN domain-like"/>
    <property type="match status" value="1"/>
</dbReference>
<gene>
    <name evidence="2" type="ORF">SAMN02949497_2513</name>
</gene>
<keyword evidence="3" id="KW-1185">Reference proteome</keyword>
<dbReference type="Pfam" id="PF01850">
    <property type="entry name" value="PIN"/>
    <property type="match status" value="1"/>
</dbReference>
<evidence type="ECO:0000313" key="3">
    <source>
        <dbReference type="Proteomes" id="UP000192923"/>
    </source>
</evidence>
<proteinExistence type="predicted"/>
<dbReference type="OrthoDB" id="9798990at2"/>
<dbReference type="EMBL" id="FXAM01000001">
    <property type="protein sequence ID" value="SMF95167.1"/>
    <property type="molecule type" value="Genomic_DNA"/>
</dbReference>
<dbReference type="AlphaFoldDB" id="A0A1Y6CXT2"/>
<dbReference type="InterPro" id="IPR002716">
    <property type="entry name" value="PIN_dom"/>
</dbReference>
<accession>A0A1Y6CXT2</accession>
<dbReference type="STRING" id="1760988.SAMN02949497_2513"/>
<evidence type="ECO:0000313" key="2">
    <source>
        <dbReference type="EMBL" id="SMF95167.1"/>
    </source>
</evidence>
<evidence type="ECO:0000259" key="1">
    <source>
        <dbReference type="Pfam" id="PF01850"/>
    </source>
</evidence>
<organism evidence="2 3">
    <name type="scientific">Methylomagnum ishizawai</name>
    <dbReference type="NCBI Taxonomy" id="1760988"/>
    <lineage>
        <taxon>Bacteria</taxon>
        <taxon>Pseudomonadati</taxon>
        <taxon>Pseudomonadota</taxon>
        <taxon>Gammaproteobacteria</taxon>
        <taxon>Methylococcales</taxon>
        <taxon>Methylococcaceae</taxon>
        <taxon>Methylomagnum</taxon>
    </lineage>
</organism>
<dbReference type="Proteomes" id="UP000192923">
    <property type="component" value="Unassembled WGS sequence"/>
</dbReference>
<dbReference type="Gene3D" id="3.40.50.1010">
    <property type="entry name" value="5'-nuclease"/>
    <property type="match status" value="1"/>
</dbReference>